<dbReference type="InterPro" id="IPR001547">
    <property type="entry name" value="Glyco_hydro_5"/>
</dbReference>
<keyword evidence="6" id="KW-0858">Xylan degradation</keyword>
<dbReference type="SUPFAM" id="SSF51445">
    <property type="entry name" value="(Trans)glycosidases"/>
    <property type="match status" value="1"/>
</dbReference>
<gene>
    <name evidence="6" type="ORF">DYU11_00585</name>
</gene>
<dbReference type="OrthoDB" id="9774262at2"/>
<feature type="chain" id="PRO_5018986618" evidence="4">
    <location>
        <begin position="19"/>
        <end position="391"/>
    </location>
</feature>
<sequence length="391" mass="44496">MRRISFLILLLCSTVAIAQPSAGTADAPGRWSADKASNWYKKQPFLVGANYAPANAINQLEMFQADTFDPKTIDNELAMAERIGMNTMRVFLHDLLWQQDAEGFKKRLNQFLDICKKHKIRPMLVLFDSCWDPLPKLGKQREPMPGIHNSGWVQSPGADALSDVSQYPRLEAYVKGVVSAFRNDDRILMWDMWNEPDNANDNSYGQNHTIKTELPKQRKIEIVTNLLPQVFQWVRSVNPSQPLTSGVWIFAGDHDWGNPQKWTPMERVQFNNSDVITFHQYASPAELEKIIPVLQKYGRPVICTEYMARGVNSKFQTHLPIAKNSKVGMINWGFVAGKTQTYLPWDSWQKPYVNGREPAVWFHEVYRTDGTPIDPQEVAAIKAATGVTTTN</sequence>
<reference evidence="6 7" key="1">
    <citation type="submission" date="2018-08" db="EMBL/GenBank/DDBJ databases">
        <title>Fibrisoma montanum sp. nov., isolated from Danxia mountain soil.</title>
        <authorList>
            <person name="Huang Y."/>
        </authorList>
    </citation>
    <scope>NUCLEOTIDE SEQUENCE [LARGE SCALE GENOMIC DNA]</scope>
    <source>
        <strain evidence="6 7">HYT19</strain>
    </source>
</reference>
<evidence type="ECO:0000256" key="1">
    <source>
        <dbReference type="ARBA" id="ARBA00022801"/>
    </source>
</evidence>
<keyword evidence="6" id="KW-0624">Polysaccharide degradation</keyword>
<keyword evidence="4" id="KW-0732">Signal</keyword>
<evidence type="ECO:0000313" key="6">
    <source>
        <dbReference type="EMBL" id="RIV26853.1"/>
    </source>
</evidence>
<comment type="caution">
    <text evidence="6">The sequence shown here is derived from an EMBL/GenBank/DDBJ whole genome shotgun (WGS) entry which is preliminary data.</text>
</comment>
<evidence type="ECO:0000256" key="2">
    <source>
        <dbReference type="ARBA" id="ARBA00023295"/>
    </source>
</evidence>
<dbReference type="AlphaFoldDB" id="A0A418MHL1"/>
<evidence type="ECO:0000259" key="5">
    <source>
        <dbReference type="Pfam" id="PF00150"/>
    </source>
</evidence>
<dbReference type="InterPro" id="IPR017853">
    <property type="entry name" value="GH"/>
</dbReference>
<proteinExistence type="inferred from homology"/>
<accession>A0A418MHL1</accession>
<protein>
    <submittedName>
        <fullName evidence="6">1,4-beta-xylanase</fullName>
    </submittedName>
</protein>
<keyword evidence="7" id="KW-1185">Reference proteome</keyword>
<keyword evidence="6" id="KW-0119">Carbohydrate metabolism</keyword>
<keyword evidence="2 3" id="KW-0326">Glycosidase</keyword>
<feature type="signal peptide" evidence="4">
    <location>
        <begin position="1"/>
        <end position="18"/>
    </location>
</feature>
<dbReference type="GO" id="GO:0045493">
    <property type="term" value="P:xylan catabolic process"/>
    <property type="evidence" value="ECO:0007669"/>
    <property type="project" value="UniProtKB-KW"/>
</dbReference>
<name>A0A418MHL1_9BACT</name>
<dbReference type="Pfam" id="PF00150">
    <property type="entry name" value="Cellulase"/>
    <property type="match status" value="1"/>
</dbReference>
<dbReference type="EMBL" id="QXED01000001">
    <property type="protein sequence ID" value="RIV26853.1"/>
    <property type="molecule type" value="Genomic_DNA"/>
</dbReference>
<comment type="similarity">
    <text evidence="3">Belongs to the glycosyl hydrolase 5 (cellulase A) family.</text>
</comment>
<feature type="domain" description="Glycoside hydrolase family 5" evidence="5">
    <location>
        <begin position="67"/>
        <end position="348"/>
    </location>
</feature>
<dbReference type="Gene3D" id="3.20.20.80">
    <property type="entry name" value="Glycosidases"/>
    <property type="match status" value="1"/>
</dbReference>
<organism evidence="6 7">
    <name type="scientific">Fibrisoma montanum</name>
    <dbReference type="NCBI Taxonomy" id="2305895"/>
    <lineage>
        <taxon>Bacteria</taxon>
        <taxon>Pseudomonadati</taxon>
        <taxon>Bacteroidota</taxon>
        <taxon>Cytophagia</taxon>
        <taxon>Cytophagales</taxon>
        <taxon>Spirosomataceae</taxon>
        <taxon>Fibrisoma</taxon>
    </lineage>
</organism>
<dbReference type="Proteomes" id="UP000283523">
    <property type="component" value="Unassembled WGS sequence"/>
</dbReference>
<evidence type="ECO:0000256" key="3">
    <source>
        <dbReference type="RuleBase" id="RU361153"/>
    </source>
</evidence>
<keyword evidence="1 3" id="KW-0378">Hydrolase</keyword>
<evidence type="ECO:0000313" key="7">
    <source>
        <dbReference type="Proteomes" id="UP000283523"/>
    </source>
</evidence>
<evidence type="ECO:0000256" key="4">
    <source>
        <dbReference type="SAM" id="SignalP"/>
    </source>
</evidence>
<dbReference type="RefSeq" id="WP_119665710.1">
    <property type="nucleotide sequence ID" value="NZ_QXED01000001.1"/>
</dbReference>
<dbReference type="GO" id="GO:0004553">
    <property type="term" value="F:hydrolase activity, hydrolyzing O-glycosyl compounds"/>
    <property type="evidence" value="ECO:0007669"/>
    <property type="project" value="InterPro"/>
</dbReference>